<dbReference type="InterPro" id="IPR000195">
    <property type="entry name" value="Rab-GAP-TBC_dom"/>
</dbReference>
<name>A0A0V1PZM1_9ASCO</name>
<keyword evidence="1" id="KW-0343">GTPase activation</keyword>
<feature type="compositionally biased region" description="Polar residues" evidence="2">
    <location>
        <begin position="480"/>
        <end position="497"/>
    </location>
</feature>
<dbReference type="Gene3D" id="1.10.472.80">
    <property type="entry name" value="Ypt/Rab-GAP domain of gyp1p, domain 3"/>
    <property type="match status" value="1"/>
</dbReference>
<dbReference type="PANTHER" id="PTHR22957">
    <property type="entry name" value="TBC1 DOMAIN FAMILY MEMBER GTPASE-ACTIVATING PROTEIN"/>
    <property type="match status" value="1"/>
</dbReference>
<reference evidence="4 5" key="1">
    <citation type="submission" date="2015-11" db="EMBL/GenBank/DDBJ databases">
        <title>The genome of Debaryomyces fabryi.</title>
        <authorList>
            <person name="Tafer H."/>
            <person name="Lopandic K."/>
        </authorList>
    </citation>
    <scope>NUCLEOTIDE SEQUENCE [LARGE SCALE GENOMIC DNA]</scope>
    <source>
        <strain evidence="4 5">CBS 789</strain>
    </source>
</reference>
<dbReference type="InterPro" id="IPR035969">
    <property type="entry name" value="Rab-GAP_TBC_sf"/>
</dbReference>
<dbReference type="RefSeq" id="XP_015467799.1">
    <property type="nucleotide sequence ID" value="XM_015611401.1"/>
</dbReference>
<evidence type="ECO:0000259" key="3">
    <source>
        <dbReference type="PROSITE" id="PS50086"/>
    </source>
</evidence>
<dbReference type="Gene3D" id="1.10.8.270">
    <property type="entry name" value="putative rabgap domain of human tbc1 domain family member 14 like domains"/>
    <property type="match status" value="1"/>
</dbReference>
<evidence type="ECO:0000313" key="4">
    <source>
        <dbReference type="EMBL" id="KSA01697.1"/>
    </source>
</evidence>
<accession>A0A0V1PZM1</accession>
<dbReference type="OrthoDB" id="10264062at2759"/>
<dbReference type="SUPFAM" id="SSF47923">
    <property type="entry name" value="Ypt/Rab-GAP domain of gyp1p"/>
    <property type="match status" value="2"/>
</dbReference>
<dbReference type="PROSITE" id="PS50086">
    <property type="entry name" value="TBC_RABGAP"/>
    <property type="match status" value="1"/>
</dbReference>
<dbReference type="Pfam" id="PF00566">
    <property type="entry name" value="RabGAP-TBC"/>
    <property type="match status" value="1"/>
</dbReference>
<gene>
    <name evidence="4" type="ORF">AC631_02571</name>
</gene>
<feature type="region of interest" description="Disordered" evidence="2">
    <location>
        <begin position="480"/>
        <end position="506"/>
    </location>
</feature>
<dbReference type="GO" id="GO:0005096">
    <property type="term" value="F:GTPase activator activity"/>
    <property type="evidence" value="ECO:0007669"/>
    <property type="project" value="UniProtKB-KW"/>
</dbReference>
<dbReference type="SMART" id="SM00164">
    <property type="entry name" value="TBC"/>
    <property type="match status" value="1"/>
</dbReference>
<keyword evidence="5" id="KW-1185">Reference proteome</keyword>
<protein>
    <submittedName>
        <fullName evidence="4">GTPase-activating protein GYP7</fullName>
    </submittedName>
</protein>
<dbReference type="AlphaFoldDB" id="A0A0V1PZM1"/>
<dbReference type="GeneID" id="26839580"/>
<sequence>MPVNKQATRKKSISSNEVELLYTKSKAYLHPTTSKKDNIPGYLSLSRSANAANRDIIISFMSEKQLSSEELKAYENVDIADLQDDLEALKLGGTNSRSSGKQSLNVVSKPPTSSAFGLCFSIPISYVYSIQVRKPSVGWWFGSIIINTQDGEKLPIVFFHDDESPSTLKNQKVRNQRFDPFGDNGEMYWGGQDFMNALGKFADVQKSSVEPSVYLINPESNDLRNFAPFKESKTAKKEGNSEPFKLPDVNKFLANAKWKVLETVATFSAKTRNQVLDLVDENAPMPIKQIINKPEVQKIGNEFDSARVYLAKWAAQVKEEAEEAHRKYQLDDEIYNKINKELGVGSSTEILTDEEVSRTSRRKPLSKVEWEGLFDFSGRLVISIDEVKDRIFHGGLEDCVRGEAWLFLLNVYPWDSSSEERVTLRNSFQTAYEEIKLKWVNDEDKRNTEFWKDQKHRIEKDINRTDRNLAIFQNKKKVSISSMGSDQLPTTRESSPETPDEADDDEFDVSNITNSHLFKMREILLTYNEHNVNLGYVQGMTDLLSPLYVTFQDESLTFWAFVNFMDRMERNFLRDQSGMKNQMLTLNELVQFMLPDLFKHLEKCESTDLYFFFRMLLVLFKREFEWSNVLSLWEILWTDYYSSQFHLFFALAVLSDNERIIRQNLGRFDEVLKYMNDLSMNMNLNHLLIRAELLFLRFRRMIDIIDRENSLKKINNPGIYDDSNDSLIKISPALRELLSKKLVIQKETERPEGVGGG</sequence>
<evidence type="ECO:0000256" key="2">
    <source>
        <dbReference type="SAM" id="MobiDB-lite"/>
    </source>
</evidence>
<evidence type="ECO:0000256" key="1">
    <source>
        <dbReference type="ARBA" id="ARBA00022468"/>
    </source>
</evidence>
<feature type="domain" description="Rab-GAP TBC" evidence="3">
    <location>
        <begin position="395"/>
        <end position="640"/>
    </location>
</feature>
<evidence type="ECO:0000313" key="5">
    <source>
        <dbReference type="Proteomes" id="UP000054251"/>
    </source>
</evidence>
<comment type="caution">
    <text evidence="4">The sequence shown here is derived from an EMBL/GenBank/DDBJ whole genome shotgun (WGS) entry which is preliminary data.</text>
</comment>
<organism evidence="4 5">
    <name type="scientific">Debaryomyces fabryi</name>
    <dbReference type="NCBI Taxonomy" id="58627"/>
    <lineage>
        <taxon>Eukaryota</taxon>
        <taxon>Fungi</taxon>
        <taxon>Dikarya</taxon>
        <taxon>Ascomycota</taxon>
        <taxon>Saccharomycotina</taxon>
        <taxon>Pichiomycetes</taxon>
        <taxon>Debaryomycetaceae</taxon>
        <taxon>Debaryomyces</taxon>
    </lineage>
</organism>
<dbReference type="Proteomes" id="UP000054251">
    <property type="component" value="Unassembled WGS sequence"/>
</dbReference>
<proteinExistence type="predicted"/>
<dbReference type="PANTHER" id="PTHR22957:SF502">
    <property type="entry name" value="SMALL G PROTEIN SIGNALING MODULATOR 2-RELATED"/>
    <property type="match status" value="1"/>
</dbReference>
<dbReference type="EMBL" id="LMYN01000046">
    <property type="protein sequence ID" value="KSA01697.1"/>
    <property type="molecule type" value="Genomic_DNA"/>
</dbReference>